<dbReference type="Gene3D" id="1.20.120.580">
    <property type="entry name" value="bsu32300-like"/>
    <property type="match status" value="1"/>
</dbReference>
<gene>
    <name evidence="1" type="ORF">AMJ83_06670</name>
</gene>
<organism evidence="1 2">
    <name type="scientific">candidate division WOR_3 bacterium SM23_42</name>
    <dbReference type="NCBI Taxonomy" id="1703779"/>
    <lineage>
        <taxon>Bacteria</taxon>
        <taxon>Bacteria division WOR-3</taxon>
    </lineage>
</organism>
<dbReference type="STRING" id="1703779.AMJ83_06670"/>
<name>A0A0S8FRQ9_UNCW3</name>
<evidence type="ECO:0000313" key="1">
    <source>
        <dbReference type="EMBL" id="KPK63456.1"/>
    </source>
</evidence>
<dbReference type="AlphaFoldDB" id="A0A0S8FRQ9"/>
<evidence type="ECO:0008006" key="3">
    <source>
        <dbReference type="Google" id="ProtNLM"/>
    </source>
</evidence>
<comment type="caution">
    <text evidence="1">The sequence shown here is derived from an EMBL/GenBank/DDBJ whole genome shotgun (WGS) entry which is preliminary data.</text>
</comment>
<sequence>MNTDDFLSLSENIKKNIHEVRTTTKTCDLLEPLNSNSFERIVYLFQSIARSMVDIGNGIIIESDFRTPLNTADVFISLAEHSVISPSIVPGLKKAAMAMPRIQNFEDAELLEIITNSIEDLNHCLNAFTKHFRTKESEV</sequence>
<proteinExistence type="predicted"/>
<evidence type="ECO:0000313" key="2">
    <source>
        <dbReference type="Proteomes" id="UP000051373"/>
    </source>
</evidence>
<accession>A0A0S8FRQ9</accession>
<dbReference type="InterPro" id="IPR037038">
    <property type="entry name" value="HepT-like_sf"/>
</dbReference>
<dbReference type="EMBL" id="LJUJ01000012">
    <property type="protein sequence ID" value="KPK63456.1"/>
    <property type="molecule type" value="Genomic_DNA"/>
</dbReference>
<dbReference type="Proteomes" id="UP000051373">
    <property type="component" value="Unassembled WGS sequence"/>
</dbReference>
<reference evidence="1 2" key="1">
    <citation type="journal article" date="2015" name="Microbiome">
        <title>Genomic resolution of linkages in carbon, nitrogen, and sulfur cycling among widespread estuary sediment bacteria.</title>
        <authorList>
            <person name="Baker B.J."/>
            <person name="Lazar C.S."/>
            <person name="Teske A.P."/>
            <person name="Dick G.J."/>
        </authorList>
    </citation>
    <scope>NUCLEOTIDE SEQUENCE [LARGE SCALE GENOMIC DNA]</scope>
    <source>
        <strain evidence="1">SM23_42</strain>
    </source>
</reference>
<protein>
    <recommendedName>
        <fullName evidence="3">DUF86 domain-containing protein</fullName>
    </recommendedName>
</protein>